<proteinExistence type="predicted"/>
<keyword evidence="2" id="KW-1185">Reference proteome</keyword>
<reference evidence="1 2" key="1">
    <citation type="submission" date="2023-09" db="EMBL/GenBank/DDBJ databases">
        <title>Nesidiocoris tenuis whole genome shotgun sequence.</title>
        <authorList>
            <person name="Shibata T."/>
            <person name="Shimoda M."/>
            <person name="Kobayashi T."/>
            <person name="Uehara T."/>
        </authorList>
    </citation>
    <scope>NUCLEOTIDE SEQUENCE [LARGE SCALE GENOMIC DNA]</scope>
    <source>
        <strain evidence="1 2">Japan</strain>
    </source>
</reference>
<sequence length="76" mass="8549">MTSPSRPVTARNLLHPSINSTATGYSQLTNGRNNNTARDNLFAITTTAHYQCSSLVITRFKVIHIPHERTRLKNLE</sequence>
<protein>
    <submittedName>
        <fullName evidence="1">Uncharacterized protein</fullName>
    </submittedName>
</protein>
<accession>A0ABN7AVL5</accession>
<gene>
    <name evidence="1" type="ORF">NTJ_09034</name>
</gene>
<name>A0ABN7AVL5_9HEMI</name>
<dbReference type="Proteomes" id="UP001307889">
    <property type="component" value="Chromosome 7"/>
</dbReference>
<dbReference type="EMBL" id="AP028915">
    <property type="protein sequence ID" value="BES96223.1"/>
    <property type="molecule type" value="Genomic_DNA"/>
</dbReference>
<evidence type="ECO:0000313" key="1">
    <source>
        <dbReference type="EMBL" id="BES96223.1"/>
    </source>
</evidence>
<organism evidence="1 2">
    <name type="scientific">Nesidiocoris tenuis</name>
    <dbReference type="NCBI Taxonomy" id="355587"/>
    <lineage>
        <taxon>Eukaryota</taxon>
        <taxon>Metazoa</taxon>
        <taxon>Ecdysozoa</taxon>
        <taxon>Arthropoda</taxon>
        <taxon>Hexapoda</taxon>
        <taxon>Insecta</taxon>
        <taxon>Pterygota</taxon>
        <taxon>Neoptera</taxon>
        <taxon>Paraneoptera</taxon>
        <taxon>Hemiptera</taxon>
        <taxon>Heteroptera</taxon>
        <taxon>Panheteroptera</taxon>
        <taxon>Cimicomorpha</taxon>
        <taxon>Miridae</taxon>
        <taxon>Dicyphina</taxon>
        <taxon>Nesidiocoris</taxon>
    </lineage>
</organism>
<evidence type="ECO:0000313" key="2">
    <source>
        <dbReference type="Proteomes" id="UP001307889"/>
    </source>
</evidence>